<protein>
    <recommendedName>
        <fullName evidence="13">Caspase family p20 domain-containing protein</fullName>
    </recommendedName>
</protein>
<evidence type="ECO:0000256" key="5">
    <source>
        <dbReference type="ARBA" id="ARBA00022807"/>
    </source>
</evidence>
<evidence type="ECO:0000313" key="11">
    <source>
        <dbReference type="EMBL" id="GAV06311.1"/>
    </source>
</evidence>
<evidence type="ECO:0000259" key="10">
    <source>
        <dbReference type="PROSITE" id="PS50208"/>
    </source>
</evidence>
<dbReference type="SUPFAM" id="SSF52129">
    <property type="entry name" value="Caspase-like"/>
    <property type="match status" value="1"/>
</dbReference>
<keyword evidence="4" id="KW-0378">Hydrolase</keyword>
<dbReference type="PRINTS" id="PR00376">
    <property type="entry name" value="IL1BCENZYME"/>
</dbReference>
<evidence type="ECO:0008006" key="13">
    <source>
        <dbReference type="Google" id="ProtNLM"/>
    </source>
</evidence>
<keyword evidence="6" id="KW-0865">Zymogen</keyword>
<dbReference type="GO" id="GO:0045476">
    <property type="term" value="P:nurse cell apoptotic process"/>
    <property type="evidence" value="ECO:0007669"/>
    <property type="project" value="UniProtKB-ARBA"/>
</dbReference>
<dbReference type="InterPro" id="IPR033139">
    <property type="entry name" value="Caspase_cys_AS"/>
</dbReference>
<dbReference type="GO" id="GO:0005737">
    <property type="term" value="C:cytoplasm"/>
    <property type="evidence" value="ECO:0007669"/>
    <property type="project" value="TreeGrafter"/>
</dbReference>
<dbReference type="PROSITE" id="PS50208">
    <property type="entry name" value="CASPASE_P20"/>
    <property type="match status" value="1"/>
</dbReference>
<dbReference type="PANTHER" id="PTHR10454">
    <property type="entry name" value="CASPASE"/>
    <property type="match status" value="1"/>
</dbReference>
<evidence type="ECO:0000256" key="8">
    <source>
        <dbReference type="SAM" id="MobiDB-lite"/>
    </source>
</evidence>
<keyword evidence="12" id="KW-1185">Reference proteome</keyword>
<feature type="region of interest" description="Disordered" evidence="8">
    <location>
        <begin position="25"/>
        <end position="62"/>
    </location>
</feature>
<dbReference type="PROSITE" id="PS01122">
    <property type="entry name" value="CASPASE_CYS"/>
    <property type="match status" value="1"/>
</dbReference>
<gene>
    <name evidence="11" type="primary">RvY_16325-1</name>
    <name evidence="11" type="synonym">RvY_16325.1</name>
    <name evidence="11" type="ORF">RvY_16325</name>
</gene>
<accession>A0A1D1VYZ6</accession>
<dbReference type="GO" id="GO:0043525">
    <property type="term" value="P:positive regulation of neuron apoptotic process"/>
    <property type="evidence" value="ECO:0007669"/>
    <property type="project" value="TreeGrafter"/>
</dbReference>
<evidence type="ECO:0000256" key="1">
    <source>
        <dbReference type="ARBA" id="ARBA00010134"/>
    </source>
</evidence>
<dbReference type="InterPro" id="IPR002138">
    <property type="entry name" value="Pept_C14_p10"/>
</dbReference>
<evidence type="ECO:0000256" key="6">
    <source>
        <dbReference type="ARBA" id="ARBA00023145"/>
    </source>
</evidence>
<sequence>MDSNSGILSSAIQFLGEYLKSRKSFSSHTRPSTLSKLPPRQNSQSVPSTPSVDSPPQPPAFHWQLSRTESVDGSNEKKQVSPDVLDALPSPSILKAVSTTAPPAFPPRLPVPQTTAPKSLFSNRYFMHHEKRGIAVIINNKNFYPALGMPDRKGTDEDAKALTSALKTLELDVHQYDNLTAYNMVEAMKYFASLDHSKSDCFFAAILTHGDDGVLYGVDGRLTVEKLTAPFRGDKSLTLAGKPKLFIFQACRGDRLDYGVDLIQGDDAAVTRLPVEADFLFAYSTIPGFYSWRNTDNGSWYIQALCRLINLHHGDDEANQKDPRYEPDLDFVRLLTRVNYEVAYFCKSSVPTNPDLDQKKQVPSIVSQLTRDLFFPPKKSSMS</sequence>
<dbReference type="OrthoDB" id="6116485at2759"/>
<evidence type="ECO:0000256" key="7">
    <source>
        <dbReference type="RuleBase" id="RU003971"/>
    </source>
</evidence>
<dbReference type="STRING" id="947166.A0A1D1VYZ6"/>
<dbReference type="FunFam" id="3.40.50.1460:FF:000001">
    <property type="entry name" value="Caspase-3 preproprotein"/>
    <property type="match status" value="1"/>
</dbReference>
<feature type="region of interest" description="Disordered" evidence="8">
    <location>
        <begin position="67"/>
        <end position="86"/>
    </location>
</feature>
<dbReference type="AlphaFoldDB" id="A0A1D1VYZ6"/>
<evidence type="ECO:0000256" key="4">
    <source>
        <dbReference type="ARBA" id="ARBA00022801"/>
    </source>
</evidence>
<feature type="domain" description="Caspase family p20" evidence="10">
    <location>
        <begin position="131"/>
        <end position="255"/>
    </location>
</feature>
<dbReference type="PANTHER" id="PTHR10454:SF232">
    <property type="entry name" value="AT03047P-RELATED"/>
    <property type="match status" value="1"/>
</dbReference>
<evidence type="ECO:0000256" key="3">
    <source>
        <dbReference type="ARBA" id="ARBA00022703"/>
    </source>
</evidence>
<reference evidence="11 12" key="1">
    <citation type="journal article" date="2016" name="Nat. Commun.">
        <title>Extremotolerant tardigrade genome and improved radiotolerance of human cultured cells by tardigrade-unique protein.</title>
        <authorList>
            <person name="Hashimoto T."/>
            <person name="Horikawa D.D."/>
            <person name="Saito Y."/>
            <person name="Kuwahara H."/>
            <person name="Kozuka-Hata H."/>
            <person name="Shin-I T."/>
            <person name="Minakuchi Y."/>
            <person name="Ohishi K."/>
            <person name="Motoyama A."/>
            <person name="Aizu T."/>
            <person name="Enomoto A."/>
            <person name="Kondo K."/>
            <person name="Tanaka S."/>
            <person name="Hara Y."/>
            <person name="Koshikawa S."/>
            <person name="Sagara H."/>
            <person name="Miura T."/>
            <person name="Yokobori S."/>
            <person name="Miyagawa K."/>
            <person name="Suzuki Y."/>
            <person name="Kubo T."/>
            <person name="Oyama M."/>
            <person name="Kohara Y."/>
            <person name="Fujiyama A."/>
            <person name="Arakawa K."/>
            <person name="Katayama T."/>
            <person name="Toyoda A."/>
            <person name="Kunieda T."/>
        </authorList>
    </citation>
    <scope>NUCLEOTIDE SEQUENCE [LARGE SCALE GENOMIC DNA]</scope>
    <source>
        <strain evidence="11 12">YOKOZUNA-1</strain>
    </source>
</reference>
<proteinExistence type="inferred from homology"/>
<dbReference type="GO" id="GO:0045751">
    <property type="term" value="P:negative regulation of Toll signaling pathway"/>
    <property type="evidence" value="ECO:0007669"/>
    <property type="project" value="UniProtKB-ARBA"/>
</dbReference>
<evidence type="ECO:0000259" key="9">
    <source>
        <dbReference type="PROSITE" id="PS50207"/>
    </source>
</evidence>
<dbReference type="InterPro" id="IPR029030">
    <property type="entry name" value="Caspase-like_dom_sf"/>
</dbReference>
<feature type="compositionally biased region" description="Low complexity" evidence="8">
    <location>
        <begin position="43"/>
        <end position="52"/>
    </location>
</feature>
<dbReference type="EMBL" id="BDGG01000013">
    <property type="protein sequence ID" value="GAV06311.1"/>
    <property type="molecule type" value="Genomic_DNA"/>
</dbReference>
<evidence type="ECO:0000256" key="2">
    <source>
        <dbReference type="ARBA" id="ARBA00022670"/>
    </source>
</evidence>
<evidence type="ECO:0000313" key="12">
    <source>
        <dbReference type="Proteomes" id="UP000186922"/>
    </source>
</evidence>
<dbReference type="GO" id="GO:1990525">
    <property type="term" value="F:BIR domain binding"/>
    <property type="evidence" value="ECO:0007669"/>
    <property type="project" value="UniProtKB-ARBA"/>
</dbReference>
<feature type="compositionally biased region" description="Polar residues" evidence="8">
    <location>
        <begin position="25"/>
        <end position="35"/>
    </location>
</feature>
<comment type="similarity">
    <text evidence="1 7">Belongs to the peptidase C14A family.</text>
</comment>
<keyword evidence="5" id="KW-0788">Thiol protease</keyword>
<dbReference type="GO" id="GO:0004197">
    <property type="term" value="F:cysteine-type endopeptidase activity"/>
    <property type="evidence" value="ECO:0007669"/>
    <property type="project" value="InterPro"/>
</dbReference>
<dbReference type="Pfam" id="PF00656">
    <property type="entry name" value="Peptidase_C14"/>
    <property type="match status" value="1"/>
</dbReference>
<dbReference type="CDD" id="cd00032">
    <property type="entry name" value="CASc"/>
    <property type="match status" value="1"/>
</dbReference>
<dbReference type="InterPro" id="IPR002398">
    <property type="entry name" value="Pept_C14"/>
</dbReference>
<dbReference type="Gene3D" id="3.40.50.1460">
    <property type="match status" value="1"/>
</dbReference>
<dbReference type="PROSITE" id="PS50207">
    <property type="entry name" value="CASPASE_P10"/>
    <property type="match status" value="1"/>
</dbReference>
<dbReference type="GO" id="GO:0006508">
    <property type="term" value="P:proteolysis"/>
    <property type="evidence" value="ECO:0007669"/>
    <property type="project" value="UniProtKB-KW"/>
</dbReference>
<organism evidence="11 12">
    <name type="scientific">Ramazzottius varieornatus</name>
    <name type="common">Water bear</name>
    <name type="synonym">Tardigrade</name>
    <dbReference type="NCBI Taxonomy" id="947166"/>
    <lineage>
        <taxon>Eukaryota</taxon>
        <taxon>Metazoa</taxon>
        <taxon>Ecdysozoa</taxon>
        <taxon>Tardigrada</taxon>
        <taxon>Eutardigrada</taxon>
        <taxon>Parachela</taxon>
        <taxon>Hypsibioidea</taxon>
        <taxon>Ramazzottiidae</taxon>
        <taxon>Ramazzottius</taxon>
    </lineage>
</organism>
<dbReference type="InterPro" id="IPR015917">
    <property type="entry name" value="Pept_C14A"/>
</dbReference>
<keyword evidence="3" id="KW-0053">Apoptosis</keyword>
<name>A0A1D1VYZ6_RAMVA</name>
<feature type="domain" description="Caspase family p10" evidence="9">
    <location>
        <begin position="269"/>
        <end position="377"/>
    </location>
</feature>
<dbReference type="InterPro" id="IPR001309">
    <property type="entry name" value="Pept_C14_p20"/>
</dbReference>
<dbReference type="SMART" id="SM00115">
    <property type="entry name" value="CASc"/>
    <property type="match status" value="1"/>
</dbReference>
<dbReference type="InterPro" id="IPR011600">
    <property type="entry name" value="Pept_C14_caspase"/>
</dbReference>
<comment type="caution">
    <text evidence="11">The sequence shown here is derived from an EMBL/GenBank/DDBJ whole genome shotgun (WGS) entry which is preliminary data.</text>
</comment>
<keyword evidence="2" id="KW-0645">Protease</keyword>
<dbReference type="Proteomes" id="UP000186922">
    <property type="component" value="Unassembled WGS sequence"/>
</dbReference>